<dbReference type="AlphaFoldDB" id="A0A937FAL0"/>
<dbReference type="NCBIfam" id="TIGR04183">
    <property type="entry name" value="Por_Secre_tail"/>
    <property type="match status" value="1"/>
</dbReference>
<evidence type="ECO:0000259" key="1">
    <source>
        <dbReference type="Pfam" id="PF18962"/>
    </source>
</evidence>
<feature type="domain" description="Secretion system C-terminal sorting" evidence="1">
    <location>
        <begin position="502"/>
        <end position="578"/>
    </location>
</feature>
<gene>
    <name evidence="2" type="ORF">JL102_14455</name>
</gene>
<accession>A0A937FAL0</accession>
<dbReference type="Gene3D" id="2.60.40.4070">
    <property type="match status" value="1"/>
</dbReference>
<dbReference type="InterPro" id="IPR026444">
    <property type="entry name" value="Secre_tail"/>
</dbReference>
<name>A0A937FAL0_9BACT</name>
<reference evidence="2" key="1">
    <citation type="submission" date="2021-01" db="EMBL/GenBank/DDBJ databases">
        <title>Fulvivirga kasyanovii gen. nov., sp nov., a novel member of the phylum Bacteroidetes isolated from seawater in a mussel farm.</title>
        <authorList>
            <person name="Zhao L.-H."/>
            <person name="Wang Z.-J."/>
        </authorList>
    </citation>
    <scope>NUCLEOTIDE SEQUENCE</scope>
    <source>
        <strain evidence="2">2943</strain>
    </source>
</reference>
<evidence type="ECO:0000313" key="3">
    <source>
        <dbReference type="Proteomes" id="UP000659388"/>
    </source>
</evidence>
<sequence>MKRRNFLKSVPLAAGGAFAINSIPMHILAKENRILRAAELDDNDRVLVIIQLHGGNDGLNSVIPVNQYDLYYNLRPNIAIPAKNSARRYIPLDSTFSDESKLVGLHPDMTGVKSMYDTGKINIVQGVSYPKNNGSHFRGRDIWLMGAGFDRYEDSGWVGRYLSKQYAPEKYPDDFPNANMLDPLAIELGSDVSLLFHQKGNIPTSVSLPNNPEAFVEVLNGLVGFDDVELDPRGLPPAYLKDSPYYKEMEWILGLEDKTEQYAERLLNVYNNAPATSVPYPETYPFSAPKSYQRNGLSGQLQVVSRLISGGAKTKVYMVKIGGFDTHADQVESHDATMGLHAALMYHISSAMQAFQADLRARGIEDRVVTMTISEFGRRIKSNGSYGTDHGKGGPMFLFGKYVKGGVTGHNMDLTGSPSNVDMQYDYRQIYANLLHDWLKVPKDQLGGLNDGIVMGSNTDTNFYDGPKEDGDGFYKPLNLIDETITGTEGFFNERFSLRNAYPNPTKGQTTMSFFINSEAMVNLKIMDIKGKTVKTVIQEKKSPGEHQVQVNLADLEPGMYFYKIEAGLLQETKKIIVQ</sequence>
<organism evidence="2 3">
    <name type="scientific">Fulvivirga sediminis</name>
    <dbReference type="NCBI Taxonomy" id="2803949"/>
    <lineage>
        <taxon>Bacteria</taxon>
        <taxon>Pseudomonadati</taxon>
        <taxon>Bacteroidota</taxon>
        <taxon>Cytophagia</taxon>
        <taxon>Cytophagales</taxon>
        <taxon>Fulvivirgaceae</taxon>
        <taxon>Fulvivirga</taxon>
    </lineage>
</organism>
<keyword evidence="3" id="KW-1185">Reference proteome</keyword>
<proteinExistence type="predicted"/>
<dbReference type="Pfam" id="PF18962">
    <property type="entry name" value="Por_Secre_tail"/>
    <property type="match status" value="1"/>
</dbReference>
<dbReference type="RefSeq" id="WP_202245122.1">
    <property type="nucleotide sequence ID" value="NZ_JAESIY010000007.1"/>
</dbReference>
<dbReference type="EMBL" id="JAESIY010000007">
    <property type="protein sequence ID" value="MBL3657345.1"/>
    <property type="molecule type" value="Genomic_DNA"/>
</dbReference>
<protein>
    <submittedName>
        <fullName evidence="2">DUF1501 domain-containing protein</fullName>
    </submittedName>
</protein>
<dbReference type="PANTHER" id="PTHR43737">
    <property type="entry name" value="BLL7424 PROTEIN"/>
    <property type="match status" value="1"/>
</dbReference>
<dbReference type="Pfam" id="PF07394">
    <property type="entry name" value="DUF1501"/>
    <property type="match status" value="1"/>
</dbReference>
<evidence type="ECO:0000313" key="2">
    <source>
        <dbReference type="EMBL" id="MBL3657345.1"/>
    </source>
</evidence>
<dbReference type="Proteomes" id="UP000659388">
    <property type="component" value="Unassembled WGS sequence"/>
</dbReference>
<comment type="caution">
    <text evidence="2">The sequence shown here is derived from an EMBL/GenBank/DDBJ whole genome shotgun (WGS) entry which is preliminary data.</text>
</comment>
<dbReference type="InterPro" id="IPR010869">
    <property type="entry name" value="DUF1501"/>
</dbReference>
<dbReference type="PANTHER" id="PTHR43737:SF1">
    <property type="entry name" value="DUF1501 DOMAIN-CONTAINING PROTEIN"/>
    <property type="match status" value="1"/>
</dbReference>